<gene>
    <name evidence="1" type="ORF">HJG44_19770</name>
</gene>
<dbReference type="Pfam" id="PF11164">
    <property type="entry name" value="DUF2948"/>
    <property type="match status" value="1"/>
</dbReference>
<protein>
    <submittedName>
        <fullName evidence="1">DUF2948 family protein</fullName>
    </submittedName>
</protein>
<dbReference type="AlphaFoldDB" id="A0A849I580"/>
<proteinExistence type="predicted"/>
<sequence length="143" mass="15865">MEPLKLAAFDADDLAVLSAHLQDAVVRVADLTYLPGQRRFALVGRRFDWEAGEREARRRLTGCHFERVLSVKTRGIDRSHPEAILNLLAITFEPGEPPSGAAILHFAGGACIRLNVECIEALMKDMGPIWAARQRPAHDVERA</sequence>
<dbReference type="Proteomes" id="UP000564885">
    <property type="component" value="Unassembled WGS sequence"/>
</dbReference>
<organism evidence="1 2">
    <name type="scientific">Enterovirga aerilata</name>
    <dbReference type="NCBI Taxonomy" id="2730920"/>
    <lineage>
        <taxon>Bacteria</taxon>
        <taxon>Pseudomonadati</taxon>
        <taxon>Pseudomonadota</taxon>
        <taxon>Alphaproteobacteria</taxon>
        <taxon>Hyphomicrobiales</taxon>
        <taxon>Methylobacteriaceae</taxon>
        <taxon>Enterovirga</taxon>
    </lineage>
</organism>
<evidence type="ECO:0000313" key="2">
    <source>
        <dbReference type="Proteomes" id="UP000564885"/>
    </source>
</evidence>
<name>A0A849I580_9HYPH</name>
<dbReference type="EMBL" id="JABEPP010000006">
    <property type="protein sequence ID" value="NNM74602.1"/>
    <property type="molecule type" value="Genomic_DNA"/>
</dbReference>
<dbReference type="InterPro" id="IPR021335">
    <property type="entry name" value="DUF2948"/>
</dbReference>
<dbReference type="RefSeq" id="WP_171220070.1">
    <property type="nucleotide sequence ID" value="NZ_JABEPP010000006.1"/>
</dbReference>
<keyword evidence="2" id="KW-1185">Reference proteome</keyword>
<reference evidence="1 2" key="1">
    <citation type="submission" date="2020-04" db="EMBL/GenBank/DDBJ databases">
        <title>Enterovirga sp. isolate from soil.</title>
        <authorList>
            <person name="Chea S."/>
            <person name="Kim D.-U."/>
        </authorList>
    </citation>
    <scope>NUCLEOTIDE SEQUENCE [LARGE SCALE GENOMIC DNA]</scope>
    <source>
        <strain evidence="1 2">DB1703</strain>
    </source>
</reference>
<comment type="caution">
    <text evidence="1">The sequence shown here is derived from an EMBL/GenBank/DDBJ whole genome shotgun (WGS) entry which is preliminary data.</text>
</comment>
<evidence type="ECO:0000313" key="1">
    <source>
        <dbReference type="EMBL" id="NNM74602.1"/>
    </source>
</evidence>
<accession>A0A849I580</accession>